<dbReference type="InterPro" id="IPR047808">
    <property type="entry name" value="CueP-like"/>
</dbReference>
<dbReference type="Proteomes" id="UP000275256">
    <property type="component" value="Unassembled WGS sequence"/>
</dbReference>
<dbReference type="AlphaFoldDB" id="A0A3M0G7T0"/>
<keyword evidence="3" id="KW-1185">Reference proteome</keyword>
<dbReference type="Gene3D" id="2.60.40.3700">
    <property type="match status" value="1"/>
</dbReference>
<reference evidence="2 3" key="1">
    <citation type="submission" date="2018-10" db="EMBL/GenBank/DDBJ databases">
        <title>Tessaracoccus antarcticuss sp. nov., isolated from sediment.</title>
        <authorList>
            <person name="Zhou L.Y."/>
            <person name="Du Z.J."/>
        </authorList>
    </citation>
    <scope>NUCLEOTIDE SEQUENCE [LARGE SCALE GENOMIC DNA]</scope>
    <source>
        <strain evidence="2 3">JDX10</strain>
    </source>
</reference>
<sequence length="153" mass="16369">MSAHGLAGKSPREVVEALDQDPSARPLPLRASVRYDEVMLDDGTTQASLPLGGDEFYLSVAPYENGTHDCYFHNLGTCQGELAQTDVHITVVSEDGTTLVDKEATTYANGFVAVWIPKDIKGTVTVTKDGRTGEVAFSSDKEGATCVTTLQMV</sequence>
<comment type="caution">
    <text evidence="2">The sequence shown here is derived from an EMBL/GenBank/DDBJ whole genome shotgun (WGS) entry which is preliminary data.</text>
</comment>
<gene>
    <name evidence="2" type="ORF">EAX62_16275</name>
</gene>
<dbReference type="EMBL" id="REFW01000008">
    <property type="protein sequence ID" value="RMB57079.1"/>
    <property type="molecule type" value="Genomic_DNA"/>
</dbReference>
<evidence type="ECO:0000313" key="2">
    <source>
        <dbReference type="EMBL" id="RMB57079.1"/>
    </source>
</evidence>
<dbReference type="OrthoDB" id="73040at2"/>
<evidence type="ECO:0000313" key="3">
    <source>
        <dbReference type="Proteomes" id="UP000275256"/>
    </source>
</evidence>
<name>A0A3M0G7T0_9ACTN</name>
<feature type="region of interest" description="Disordered" evidence="1">
    <location>
        <begin position="1"/>
        <end position="23"/>
    </location>
</feature>
<proteinExistence type="predicted"/>
<protein>
    <submittedName>
        <fullName evidence="2">Uncharacterized protein</fullName>
    </submittedName>
</protein>
<dbReference type="NCBIfam" id="NF038094">
    <property type="entry name" value="CueP_fam"/>
    <property type="match status" value="1"/>
</dbReference>
<accession>A0A3M0G7T0</accession>
<organism evidence="2 3">
    <name type="scientific">Tessaracoccus antarcticus</name>
    <dbReference type="NCBI Taxonomy" id="2479848"/>
    <lineage>
        <taxon>Bacteria</taxon>
        <taxon>Bacillati</taxon>
        <taxon>Actinomycetota</taxon>
        <taxon>Actinomycetes</taxon>
        <taxon>Propionibacteriales</taxon>
        <taxon>Propionibacteriaceae</taxon>
        <taxon>Tessaracoccus</taxon>
    </lineage>
</organism>
<evidence type="ECO:0000256" key="1">
    <source>
        <dbReference type="SAM" id="MobiDB-lite"/>
    </source>
</evidence>
<dbReference type="Pfam" id="PF21172">
    <property type="entry name" value="CueP"/>
    <property type="match status" value="1"/>
</dbReference>